<dbReference type="STRING" id="93759.A0A1R3G8M7"/>
<protein>
    <recommendedName>
        <fullName evidence="1">BURP domain-containing protein</fullName>
    </recommendedName>
</protein>
<dbReference type="PANTHER" id="PTHR31236:SF2">
    <property type="entry name" value="BURP DOMAIN PROTEIN RD22"/>
    <property type="match status" value="1"/>
</dbReference>
<gene>
    <name evidence="2" type="ORF">COLO4_36498</name>
</gene>
<keyword evidence="3" id="KW-1185">Reference proteome</keyword>
<dbReference type="EMBL" id="AWUE01023260">
    <property type="protein sequence ID" value="OMO54411.1"/>
    <property type="molecule type" value="Genomic_DNA"/>
</dbReference>
<name>A0A1R3G8M7_9ROSI</name>
<dbReference type="PROSITE" id="PS51277">
    <property type="entry name" value="BURP"/>
    <property type="match status" value="1"/>
</dbReference>
<dbReference type="SMART" id="SM01045">
    <property type="entry name" value="BURP"/>
    <property type="match status" value="1"/>
</dbReference>
<dbReference type="Pfam" id="PF03181">
    <property type="entry name" value="BURP"/>
    <property type="match status" value="1"/>
</dbReference>
<evidence type="ECO:0000259" key="1">
    <source>
        <dbReference type="PROSITE" id="PS51277"/>
    </source>
</evidence>
<dbReference type="Proteomes" id="UP000187203">
    <property type="component" value="Unassembled WGS sequence"/>
</dbReference>
<dbReference type="AlphaFoldDB" id="A0A1R3G8M7"/>
<dbReference type="PANTHER" id="PTHR31236">
    <property type="entry name" value="BURP DOMAIN PROTEIN USPL1-LIKE"/>
    <property type="match status" value="1"/>
</dbReference>
<evidence type="ECO:0000313" key="2">
    <source>
        <dbReference type="EMBL" id="OMO54411.1"/>
    </source>
</evidence>
<dbReference type="OrthoDB" id="654134at2759"/>
<evidence type="ECO:0000313" key="3">
    <source>
        <dbReference type="Proteomes" id="UP000187203"/>
    </source>
</evidence>
<comment type="caution">
    <text evidence="2">The sequence shown here is derived from an EMBL/GenBank/DDBJ whole genome shotgun (WGS) entry which is preliminary data.</text>
</comment>
<proteinExistence type="predicted"/>
<dbReference type="InterPro" id="IPR004873">
    <property type="entry name" value="BURP_dom"/>
</dbReference>
<accession>A0A1R3G8M7</accession>
<organism evidence="2 3">
    <name type="scientific">Corchorus olitorius</name>
    <dbReference type="NCBI Taxonomy" id="93759"/>
    <lineage>
        <taxon>Eukaryota</taxon>
        <taxon>Viridiplantae</taxon>
        <taxon>Streptophyta</taxon>
        <taxon>Embryophyta</taxon>
        <taxon>Tracheophyta</taxon>
        <taxon>Spermatophyta</taxon>
        <taxon>Magnoliopsida</taxon>
        <taxon>eudicotyledons</taxon>
        <taxon>Gunneridae</taxon>
        <taxon>Pentapetalae</taxon>
        <taxon>rosids</taxon>
        <taxon>malvids</taxon>
        <taxon>Malvales</taxon>
        <taxon>Malvaceae</taxon>
        <taxon>Grewioideae</taxon>
        <taxon>Apeibeae</taxon>
        <taxon>Corchorus</taxon>
    </lineage>
</organism>
<feature type="domain" description="BURP" evidence="1">
    <location>
        <begin position="1"/>
        <end position="126"/>
    </location>
</feature>
<reference evidence="3" key="1">
    <citation type="submission" date="2013-09" db="EMBL/GenBank/DDBJ databases">
        <title>Corchorus olitorius genome sequencing.</title>
        <authorList>
            <person name="Alam M."/>
            <person name="Haque M.S."/>
            <person name="Islam M.S."/>
            <person name="Emdad E.M."/>
            <person name="Islam M.M."/>
            <person name="Ahmed B."/>
            <person name="Halim A."/>
            <person name="Hossen Q.M.M."/>
            <person name="Hossain M.Z."/>
            <person name="Ahmed R."/>
            <person name="Khan M.M."/>
            <person name="Islam R."/>
            <person name="Rashid M.M."/>
            <person name="Khan S.A."/>
            <person name="Rahman M.S."/>
            <person name="Alam M."/>
            <person name="Yahiya A.S."/>
            <person name="Khan M.S."/>
            <person name="Azam M.S."/>
            <person name="Haque T."/>
            <person name="Lashkar M.Z.H."/>
            <person name="Akhand A.I."/>
            <person name="Morshed G."/>
            <person name="Roy S."/>
            <person name="Uddin K.S."/>
            <person name="Rabeya T."/>
            <person name="Hossain A.S."/>
            <person name="Chowdhury A."/>
            <person name="Snigdha A.R."/>
            <person name="Mortoza M.S."/>
            <person name="Matin S.A."/>
            <person name="Hoque S.M.E."/>
            <person name="Islam M.K."/>
            <person name="Roy D.K."/>
            <person name="Haider R."/>
            <person name="Moosa M.M."/>
            <person name="Elias S.M."/>
            <person name="Hasan A.M."/>
            <person name="Jahan S."/>
            <person name="Shafiuddin M."/>
            <person name="Mahmood N."/>
            <person name="Shommy N.S."/>
        </authorList>
    </citation>
    <scope>NUCLEOTIDE SEQUENCE [LARGE SCALE GENOMIC DNA]</scope>
    <source>
        <strain evidence="3">cv. O-4</strain>
    </source>
</reference>
<sequence>MTMTLGPSRKPSISFKRIFVLLGKGLNNPLVRIDRGMGDMGENNIVCHKMQYPYAVYLCHSIKKTIVYDVPLIGVDGTKVNAVAVCHLDTSAWSPKHVAFQFLKVKLGSVPICHFLGRDTIVWVSN</sequence>
<dbReference type="InterPro" id="IPR044816">
    <property type="entry name" value="BURP"/>
</dbReference>